<protein>
    <recommendedName>
        <fullName evidence="6">DUF1593-domain-containing protein</fullName>
    </recommendedName>
</protein>
<accession>A0A8H6RF19</accession>
<dbReference type="Pfam" id="PF21027">
    <property type="entry name" value="Sde0182_C"/>
    <property type="match status" value="1"/>
</dbReference>
<dbReference type="AlphaFoldDB" id="A0A8H6RF19"/>
<keyword evidence="5" id="KW-1185">Reference proteome</keyword>
<dbReference type="InterPro" id="IPR036452">
    <property type="entry name" value="Ribo_hydro-like"/>
</dbReference>
<feature type="domain" description="Cellulose-binding Sde182 nucleoside hydrolase-like" evidence="2">
    <location>
        <begin position="35"/>
        <end position="281"/>
    </location>
</feature>
<sequence>MSRFGFWSLGLLAWACLSSASKCPPAIKIDKKPQLFILTDITNEPDDSMSLVRLLVHSDQYNITPDAILNTTSVWNEVVGNLSTHSEGEYPTKEYLESIVTAGHPVYGTAVFNQTTLSTGASRLIKVLDSLSEDELLHVHGWGGVNTLAEALKHLRESREQHEVSSLTSRLRVYTISDQDNAGPWIRLNFPQIPYIVSIHGFNQYSEATWVGMNSGTGSDLYLSSQNYSSKNFQIGPLGEKYPDIIYGMEGDTPTFLHTMQNGVNGGPLDHPEWGGWGGRYSLVDPSRQTLVYANTEDSVVGSDNETYTTAQATIWRWRQAYQDEMSARMQWTILSNYSLGSHPPVVSVNGSCGSQQVEFEVDPLQTVVLDGSATYDPDAGLPGHEDLEYKWWQYGEITSTMGGTTVPQLNFTLSDNGRVTSVKMPTAEAACEAVEAQANIGLGVQPVCQEYHIIFEVKGSGRPFPIRRYKRVILKVQSPVAAEKR</sequence>
<dbReference type="InterPro" id="IPR048527">
    <property type="entry name" value="Sde182_C"/>
</dbReference>
<dbReference type="OrthoDB" id="3592035at2759"/>
<feature type="chain" id="PRO_5034426349" description="DUF1593-domain-containing protein" evidence="1">
    <location>
        <begin position="21"/>
        <end position="486"/>
    </location>
</feature>
<evidence type="ECO:0000313" key="4">
    <source>
        <dbReference type="EMBL" id="KAF7189307.1"/>
    </source>
</evidence>
<dbReference type="InterPro" id="IPR011483">
    <property type="entry name" value="Sde182_NH-like"/>
</dbReference>
<name>A0A8H6RF19_9PEZI</name>
<comment type="caution">
    <text evidence="4">The sequence shown here is derived from an EMBL/GenBank/DDBJ whole genome shotgun (WGS) entry which is preliminary data.</text>
</comment>
<dbReference type="Proteomes" id="UP000660729">
    <property type="component" value="Unassembled WGS sequence"/>
</dbReference>
<dbReference type="Gene3D" id="3.90.245.10">
    <property type="entry name" value="Ribonucleoside hydrolase-like"/>
    <property type="match status" value="1"/>
</dbReference>
<evidence type="ECO:0000256" key="1">
    <source>
        <dbReference type="SAM" id="SignalP"/>
    </source>
</evidence>
<feature type="domain" description="Cellulose-binding Sde182 C-terminal" evidence="3">
    <location>
        <begin position="367"/>
        <end position="477"/>
    </location>
</feature>
<evidence type="ECO:0000259" key="2">
    <source>
        <dbReference type="Pfam" id="PF07632"/>
    </source>
</evidence>
<dbReference type="InterPro" id="IPR013783">
    <property type="entry name" value="Ig-like_fold"/>
</dbReference>
<dbReference type="Gene3D" id="2.60.40.10">
    <property type="entry name" value="Immunoglobulins"/>
    <property type="match status" value="1"/>
</dbReference>
<organism evidence="4 5">
    <name type="scientific">Pseudocercospora fuligena</name>
    <dbReference type="NCBI Taxonomy" id="685502"/>
    <lineage>
        <taxon>Eukaryota</taxon>
        <taxon>Fungi</taxon>
        <taxon>Dikarya</taxon>
        <taxon>Ascomycota</taxon>
        <taxon>Pezizomycotina</taxon>
        <taxon>Dothideomycetes</taxon>
        <taxon>Dothideomycetidae</taxon>
        <taxon>Mycosphaerellales</taxon>
        <taxon>Mycosphaerellaceae</taxon>
        <taxon>Pseudocercospora</taxon>
    </lineage>
</organism>
<evidence type="ECO:0000313" key="5">
    <source>
        <dbReference type="Proteomes" id="UP000660729"/>
    </source>
</evidence>
<dbReference type="GO" id="GO:0016799">
    <property type="term" value="F:hydrolase activity, hydrolyzing N-glycosyl compounds"/>
    <property type="evidence" value="ECO:0007669"/>
    <property type="project" value="InterPro"/>
</dbReference>
<dbReference type="EMBL" id="JABCIY010000191">
    <property type="protein sequence ID" value="KAF7189307.1"/>
    <property type="molecule type" value="Genomic_DNA"/>
</dbReference>
<evidence type="ECO:0000259" key="3">
    <source>
        <dbReference type="Pfam" id="PF21027"/>
    </source>
</evidence>
<reference evidence="4" key="1">
    <citation type="submission" date="2020-04" db="EMBL/GenBank/DDBJ databases">
        <title>Draft genome resource of the tomato pathogen Pseudocercospora fuligena.</title>
        <authorList>
            <person name="Zaccaron A."/>
        </authorList>
    </citation>
    <scope>NUCLEOTIDE SEQUENCE</scope>
    <source>
        <strain evidence="4">PF001</strain>
    </source>
</reference>
<dbReference type="Pfam" id="PF07632">
    <property type="entry name" value="Sde182_NH-like"/>
    <property type="match status" value="1"/>
</dbReference>
<gene>
    <name evidence="4" type="ORF">HII31_09285</name>
</gene>
<proteinExistence type="predicted"/>
<keyword evidence="1" id="KW-0732">Signal</keyword>
<evidence type="ECO:0008006" key="6">
    <source>
        <dbReference type="Google" id="ProtNLM"/>
    </source>
</evidence>
<feature type="signal peptide" evidence="1">
    <location>
        <begin position="1"/>
        <end position="20"/>
    </location>
</feature>